<dbReference type="EMBL" id="HBIZ01031173">
    <property type="protein sequence ID" value="CAE0767269.1"/>
    <property type="molecule type" value="Transcribed_RNA"/>
</dbReference>
<dbReference type="AlphaFoldDB" id="A0A7S4BIP3"/>
<dbReference type="InterPro" id="IPR001763">
    <property type="entry name" value="Rhodanese-like_dom"/>
</dbReference>
<reference evidence="2" key="1">
    <citation type="submission" date="2021-01" db="EMBL/GenBank/DDBJ databases">
        <authorList>
            <person name="Corre E."/>
            <person name="Pelletier E."/>
            <person name="Niang G."/>
            <person name="Scheremetjew M."/>
            <person name="Finn R."/>
            <person name="Kale V."/>
            <person name="Holt S."/>
            <person name="Cochrane G."/>
            <person name="Meng A."/>
            <person name="Brown T."/>
            <person name="Cohen L."/>
        </authorList>
    </citation>
    <scope>NUCLEOTIDE SEQUENCE</scope>
    <source>
        <strain evidence="2">CCMP645</strain>
    </source>
</reference>
<dbReference type="Pfam" id="PF00581">
    <property type="entry name" value="Rhodanese"/>
    <property type="match status" value="1"/>
</dbReference>
<sequence>MFTFTTRLTTCSLLLPPANFRRRSLYTGSKLGFTKTATSTGAAKMARASQWRHRAPIARLLCTRVEAAARVAQTRVAERRAEILGNKAGESLAAWPEGLLSGEGAAEQGGTPIPAHFASELLFEVGWQSRHCFLDIRSADAFGAGRVRGALNVPFEPETTFLARAGAALDRLHHPNPPGKKARVIVGFGEHADAAAAVLLRAGYANTVRLEGGFEAWREVGFACEDGDSDEIEDSTF</sequence>
<dbReference type="PANTHER" id="PTHR45431:SF3">
    <property type="entry name" value="RHODANESE-LIKE DOMAIN-CONTAINING PROTEIN 15, CHLOROPLASTIC"/>
    <property type="match status" value="1"/>
</dbReference>
<dbReference type="SMART" id="SM00450">
    <property type="entry name" value="RHOD"/>
    <property type="match status" value="1"/>
</dbReference>
<proteinExistence type="predicted"/>
<evidence type="ECO:0000259" key="1">
    <source>
        <dbReference type="PROSITE" id="PS50206"/>
    </source>
</evidence>
<dbReference type="CDD" id="cd00158">
    <property type="entry name" value="RHOD"/>
    <property type="match status" value="1"/>
</dbReference>
<feature type="domain" description="Rhodanese" evidence="1">
    <location>
        <begin position="130"/>
        <end position="226"/>
    </location>
</feature>
<dbReference type="PROSITE" id="PS50206">
    <property type="entry name" value="RHODANESE_3"/>
    <property type="match status" value="1"/>
</dbReference>
<protein>
    <recommendedName>
        <fullName evidence="1">Rhodanese domain-containing protein</fullName>
    </recommendedName>
</protein>
<dbReference type="InterPro" id="IPR036873">
    <property type="entry name" value="Rhodanese-like_dom_sf"/>
</dbReference>
<gene>
    <name evidence="2" type="ORF">PCAR00345_LOCUS19881</name>
</gene>
<organism evidence="2">
    <name type="scientific">Chrysotila carterae</name>
    <name type="common">Marine alga</name>
    <name type="synonym">Syracosphaera carterae</name>
    <dbReference type="NCBI Taxonomy" id="13221"/>
    <lineage>
        <taxon>Eukaryota</taxon>
        <taxon>Haptista</taxon>
        <taxon>Haptophyta</taxon>
        <taxon>Prymnesiophyceae</taxon>
        <taxon>Isochrysidales</taxon>
        <taxon>Isochrysidaceae</taxon>
        <taxon>Chrysotila</taxon>
    </lineage>
</organism>
<dbReference type="InterPro" id="IPR052367">
    <property type="entry name" value="Thiosulfate_ST/Rhodanese-like"/>
</dbReference>
<dbReference type="SUPFAM" id="SSF52821">
    <property type="entry name" value="Rhodanese/Cell cycle control phosphatase"/>
    <property type="match status" value="1"/>
</dbReference>
<accession>A0A7S4BIP3</accession>
<dbReference type="Gene3D" id="3.40.250.10">
    <property type="entry name" value="Rhodanese-like domain"/>
    <property type="match status" value="1"/>
</dbReference>
<dbReference type="PANTHER" id="PTHR45431">
    <property type="entry name" value="RHODANESE-LIKE DOMAIN-CONTAINING PROTEIN 15, CHLOROPLASTIC"/>
    <property type="match status" value="1"/>
</dbReference>
<name>A0A7S4BIP3_CHRCT</name>
<evidence type="ECO:0000313" key="2">
    <source>
        <dbReference type="EMBL" id="CAE0767269.1"/>
    </source>
</evidence>